<evidence type="ECO:0000313" key="1">
    <source>
        <dbReference type="EMBL" id="KAF6495769.1"/>
    </source>
</evidence>
<name>A0A7J8JHG5_ROUAE</name>
<comment type="caution">
    <text evidence="1">The sequence shown here is derived from an EMBL/GenBank/DDBJ whole genome shotgun (WGS) entry which is preliminary data.</text>
</comment>
<evidence type="ECO:0000313" key="2">
    <source>
        <dbReference type="Proteomes" id="UP000593571"/>
    </source>
</evidence>
<accession>A0A7J8JHG5</accession>
<proteinExistence type="predicted"/>
<gene>
    <name evidence="1" type="ORF">HJG63_010153</name>
</gene>
<dbReference type="Proteomes" id="UP000593571">
    <property type="component" value="Unassembled WGS sequence"/>
</dbReference>
<sequence length="121" mass="13371">MAVTQTSERKMNDNVVWTVHSQIRGTNISQTLCCHLQPDSEHSNLPAGDPTEDWGVWVFCCFQTITCQEVAYSSWKGTSSITTIADLLCVRHCSKRGIDVNETRTLPSGSLLSSGCLHINN</sequence>
<dbReference type="AlphaFoldDB" id="A0A7J8JHG5"/>
<dbReference type="EMBL" id="JACASE010000002">
    <property type="protein sequence ID" value="KAF6495769.1"/>
    <property type="molecule type" value="Genomic_DNA"/>
</dbReference>
<keyword evidence="2" id="KW-1185">Reference proteome</keyword>
<organism evidence="1 2">
    <name type="scientific">Rousettus aegyptiacus</name>
    <name type="common">Egyptian fruit bat</name>
    <name type="synonym">Pteropus aegyptiacus</name>
    <dbReference type="NCBI Taxonomy" id="9407"/>
    <lineage>
        <taxon>Eukaryota</taxon>
        <taxon>Metazoa</taxon>
        <taxon>Chordata</taxon>
        <taxon>Craniata</taxon>
        <taxon>Vertebrata</taxon>
        <taxon>Euteleostomi</taxon>
        <taxon>Mammalia</taxon>
        <taxon>Eutheria</taxon>
        <taxon>Laurasiatheria</taxon>
        <taxon>Chiroptera</taxon>
        <taxon>Yinpterochiroptera</taxon>
        <taxon>Pteropodoidea</taxon>
        <taxon>Pteropodidae</taxon>
        <taxon>Rousettinae</taxon>
        <taxon>Rousettus</taxon>
    </lineage>
</organism>
<protein>
    <submittedName>
        <fullName evidence="1">Uncharacterized protein</fullName>
    </submittedName>
</protein>
<reference evidence="1 2" key="1">
    <citation type="journal article" date="2020" name="Nature">
        <title>Six reference-quality genomes reveal evolution of bat adaptations.</title>
        <authorList>
            <person name="Jebb D."/>
            <person name="Huang Z."/>
            <person name="Pippel M."/>
            <person name="Hughes G.M."/>
            <person name="Lavrichenko K."/>
            <person name="Devanna P."/>
            <person name="Winkler S."/>
            <person name="Jermiin L.S."/>
            <person name="Skirmuntt E.C."/>
            <person name="Katzourakis A."/>
            <person name="Burkitt-Gray L."/>
            <person name="Ray D.A."/>
            <person name="Sullivan K.A.M."/>
            <person name="Roscito J.G."/>
            <person name="Kirilenko B.M."/>
            <person name="Davalos L.M."/>
            <person name="Corthals A.P."/>
            <person name="Power M.L."/>
            <person name="Jones G."/>
            <person name="Ransome R.D."/>
            <person name="Dechmann D.K.N."/>
            <person name="Locatelli A.G."/>
            <person name="Puechmaille S.J."/>
            <person name="Fedrigo O."/>
            <person name="Jarvis E.D."/>
            <person name="Hiller M."/>
            <person name="Vernes S.C."/>
            <person name="Myers E.W."/>
            <person name="Teeling E.C."/>
        </authorList>
    </citation>
    <scope>NUCLEOTIDE SEQUENCE [LARGE SCALE GENOMIC DNA]</scope>
    <source>
        <strain evidence="1">MRouAeg1</strain>
        <tissue evidence="1">Muscle</tissue>
    </source>
</reference>